<dbReference type="EMBL" id="JBHSWD010000001">
    <property type="protein sequence ID" value="MFC6591393.1"/>
    <property type="molecule type" value="Genomic_DNA"/>
</dbReference>
<protein>
    <submittedName>
        <fullName evidence="1">DUF4926 domain-containing protein</fullName>
    </submittedName>
</protein>
<accession>A0ABW1YBN8</accession>
<sequence>MKKLALFTVVRLTRETTGLRPGVTGVVVGVYSGGWYEVDVSEATAGAVMSVALHTDDFEVTSIGS</sequence>
<dbReference type="RefSeq" id="WP_380082394.1">
    <property type="nucleotide sequence ID" value="NZ_JBHSWD010000001.1"/>
</dbReference>
<evidence type="ECO:0000313" key="2">
    <source>
        <dbReference type="Proteomes" id="UP001596297"/>
    </source>
</evidence>
<dbReference type="Proteomes" id="UP001596297">
    <property type="component" value="Unassembled WGS sequence"/>
</dbReference>
<gene>
    <name evidence="1" type="ORF">ACFP81_04780</name>
</gene>
<keyword evidence="2" id="KW-1185">Reference proteome</keyword>
<dbReference type="Pfam" id="PF16277">
    <property type="entry name" value="DUF4926"/>
    <property type="match status" value="1"/>
</dbReference>
<name>A0ABW1YBN8_9DEIO</name>
<organism evidence="1 2">
    <name type="scientific">Deinococcus lacus</name>
    <dbReference type="NCBI Taxonomy" id="392561"/>
    <lineage>
        <taxon>Bacteria</taxon>
        <taxon>Thermotogati</taxon>
        <taxon>Deinococcota</taxon>
        <taxon>Deinococci</taxon>
        <taxon>Deinococcales</taxon>
        <taxon>Deinococcaceae</taxon>
        <taxon>Deinococcus</taxon>
    </lineage>
</organism>
<dbReference type="InterPro" id="IPR032568">
    <property type="entry name" value="DUF4926"/>
</dbReference>
<comment type="caution">
    <text evidence="1">The sequence shown here is derived from an EMBL/GenBank/DDBJ whole genome shotgun (WGS) entry which is preliminary data.</text>
</comment>
<proteinExistence type="predicted"/>
<evidence type="ECO:0000313" key="1">
    <source>
        <dbReference type="EMBL" id="MFC6591393.1"/>
    </source>
</evidence>
<reference evidence="2" key="1">
    <citation type="journal article" date="2019" name="Int. J. Syst. Evol. Microbiol.">
        <title>The Global Catalogue of Microorganisms (GCM) 10K type strain sequencing project: providing services to taxonomists for standard genome sequencing and annotation.</title>
        <authorList>
            <consortium name="The Broad Institute Genomics Platform"/>
            <consortium name="The Broad Institute Genome Sequencing Center for Infectious Disease"/>
            <person name="Wu L."/>
            <person name="Ma J."/>
        </authorList>
    </citation>
    <scope>NUCLEOTIDE SEQUENCE [LARGE SCALE GENOMIC DNA]</scope>
    <source>
        <strain evidence="2">CGMCC 1.15772</strain>
    </source>
</reference>